<dbReference type="GO" id="GO:0006415">
    <property type="term" value="P:translational termination"/>
    <property type="evidence" value="ECO:0007669"/>
    <property type="project" value="UniProtKB-UniRule"/>
</dbReference>
<proteinExistence type="inferred from homology"/>
<comment type="caution">
    <text evidence="7">The sequence shown here is derived from an EMBL/GenBank/DDBJ whole genome shotgun (WGS) entry which is preliminary data.</text>
</comment>
<evidence type="ECO:0000256" key="2">
    <source>
        <dbReference type="ARBA" id="ARBA00005912"/>
    </source>
</evidence>
<keyword evidence="4 5" id="KW-0648">Protein biosynthesis</keyword>
<protein>
    <recommendedName>
        <fullName evidence="5">Ribosome-recycling factor</fullName>
        <shortName evidence="5">RRF</shortName>
    </recommendedName>
    <alternativeName>
        <fullName evidence="5">Ribosome-releasing factor</fullName>
    </alternativeName>
</protein>
<dbReference type="RefSeq" id="WP_158738987.1">
    <property type="nucleotide sequence ID" value="NZ_JAFBEP010000004.1"/>
</dbReference>
<comment type="function">
    <text evidence="5">Responsible for the release of ribosomes from messenger RNA at the termination of protein biosynthesis. May increase the efficiency of translation by recycling ribosomes from one round of translation to another.</text>
</comment>
<dbReference type="Pfam" id="PF01765">
    <property type="entry name" value="RRF"/>
    <property type="match status" value="1"/>
</dbReference>
<keyword evidence="8" id="KW-1185">Reference proteome</keyword>
<evidence type="ECO:0000256" key="3">
    <source>
        <dbReference type="ARBA" id="ARBA00022490"/>
    </source>
</evidence>
<comment type="similarity">
    <text evidence="2 5">Belongs to the RRF family.</text>
</comment>
<dbReference type="Gene3D" id="3.30.1360.40">
    <property type="match status" value="1"/>
</dbReference>
<evidence type="ECO:0000256" key="4">
    <source>
        <dbReference type="ARBA" id="ARBA00022917"/>
    </source>
</evidence>
<accession>A0A7C8HJG8</accession>
<dbReference type="AlphaFoldDB" id="A0A7C8HJG8"/>
<dbReference type="SUPFAM" id="SSF55194">
    <property type="entry name" value="Ribosome recycling factor, RRF"/>
    <property type="match status" value="1"/>
</dbReference>
<name>A0A7C8HJG8_9FIRM</name>
<evidence type="ECO:0000313" key="7">
    <source>
        <dbReference type="EMBL" id="KAE9637071.1"/>
    </source>
</evidence>
<dbReference type="GO" id="GO:0005737">
    <property type="term" value="C:cytoplasm"/>
    <property type="evidence" value="ECO:0007669"/>
    <property type="project" value="UniProtKB-SubCell"/>
</dbReference>
<dbReference type="PANTHER" id="PTHR20982:SF3">
    <property type="entry name" value="MITOCHONDRIAL RIBOSOME RECYCLING FACTOR PSEUDO 1"/>
    <property type="match status" value="1"/>
</dbReference>
<dbReference type="InterPro" id="IPR023584">
    <property type="entry name" value="Ribosome_recyc_fac_dom"/>
</dbReference>
<dbReference type="OrthoDB" id="9804006at2"/>
<organism evidence="7 8">
    <name type="scientific">Defluviitalea raffinosedens</name>
    <dbReference type="NCBI Taxonomy" id="1450156"/>
    <lineage>
        <taxon>Bacteria</taxon>
        <taxon>Bacillati</taxon>
        <taxon>Bacillota</taxon>
        <taxon>Clostridia</taxon>
        <taxon>Lachnospirales</taxon>
        <taxon>Defluviitaleaceae</taxon>
        <taxon>Defluviitalea</taxon>
    </lineage>
</organism>
<dbReference type="CDD" id="cd00520">
    <property type="entry name" value="RRF"/>
    <property type="match status" value="1"/>
</dbReference>
<evidence type="ECO:0000313" key="8">
    <source>
        <dbReference type="Proteomes" id="UP000483018"/>
    </source>
</evidence>
<gene>
    <name evidence="5" type="primary">frr</name>
    <name evidence="7" type="ORF">GND95_01160</name>
</gene>
<evidence type="ECO:0000256" key="5">
    <source>
        <dbReference type="HAMAP-Rule" id="MF_00040"/>
    </source>
</evidence>
<sequence length="185" mass="21416">MDVKEYEVYENKMKKTIATLEEEFNTIRAGRANPHILDKITVNYYGVQTPLQQVGNITVPEARIIQIQPWDSSLLKEIEKAIMASDLGITPNNDGKCIRLIFPELTEERRKQLTKEVKKKGEEAKVAIRNIRRDAIEHFKKVQKNGDITEDDLKDCEEDIQKMTDRYINDIDKRVEAKSKDILAV</sequence>
<dbReference type="FunFam" id="3.30.1360.40:FF:000001">
    <property type="entry name" value="Ribosome-recycling factor"/>
    <property type="match status" value="1"/>
</dbReference>
<evidence type="ECO:0000256" key="1">
    <source>
        <dbReference type="ARBA" id="ARBA00004496"/>
    </source>
</evidence>
<comment type="subcellular location">
    <subcellularLocation>
        <location evidence="1 5">Cytoplasm</location>
    </subcellularLocation>
</comment>
<dbReference type="EMBL" id="WSLF01000001">
    <property type="protein sequence ID" value="KAE9637071.1"/>
    <property type="molecule type" value="Genomic_DNA"/>
</dbReference>
<dbReference type="InterPro" id="IPR036191">
    <property type="entry name" value="RRF_sf"/>
</dbReference>
<keyword evidence="3 5" id="KW-0963">Cytoplasm</keyword>
<reference evidence="7 8" key="1">
    <citation type="submission" date="2019-12" db="EMBL/GenBank/DDBJ databases">
        <title>Defluviitalea raffinosedens, isolated from a biogas fermenter, genome sequencing and characterization.</title>
        <authorList>
            <person name="Rettenmaier R."/>
            <person name="Schneider M."/>
            <person name="Neuhaus K."/>
            <person name="Liebl W."/>
            <person name="Zverlov V."/>
        </authorList>
    </citation>
    <scope>NUCLEOTIDE SEQUENCE [LARGE SCALE GENOMIC DNA]</scope>
    <source>
        <strain evidence="7 8">249c-K6</strain>
    </source>
</reference>
<dbReference type="NCBIfam" id="TIGR00496">
    <property type="entry name" value="frr"/>
    <property type="match status" value="1"/>
</dbReference>
<dbReference type="GO" id="GO:0043023">
    <property type="term" value="F:ribosomal large subunit binding"/>
    <property type="evidence" value="ECO:0007669"/>
    <property type="project" value="TreeGrafter"/>
</dbReference>
<dbReference type="HAMAP" id="MF_00040">
    <property type="entry name" value="RRF"/>
    <property type="match status" value="1"/>
</dbReference>
<dbReference type="Proteomes" id="UP000483018">
    <property type="component" value="Unassembled WGS sequence"/>
</dbReference>
<feature type="domain" description="Ribosome recycling factor" evidence="6">
    <location>
        <begin position="20"/>
        <end position="183"/>
    </location>
</feature>
<dbReference type="Gene3D" id="1.10.132.20">
    <property type="entry name" value="Ribosome-recycling factor"/>
    <property type="match status" value="1"/>
</dbReference>
<dbReference type="FunFam" id="1.10.132.20:FF:000001">
    <property type="entry name" value="Ribosome-recycling factor"/>
    <property type="match status" value="1"/>
</dbReference>
<dbReference type="PANTHER" id="PTHR20982">
    <property type="entry name" value="RIBOSOME RECYCLING FACTOR"/>
    <property type="match status" value="1"/>
</dbReference>
<evidence type="ECO:0000259" key="6">
    <source>
        <dbReference type="Pfam" id="PF01765"/>
    </source>
</evidence>
<dbReference type="InterPro" id="IPR002661">
    <property type="entry name" value="Ribosome_recyc_fac"/>
</dbReference>